<organism evidence="1">
    <name type="scientific">viral metagenome</name>
    <dbReference type="NCBI Taxonomy" id="1070528"/>
    <lineage>
        <taxon>unclassified sequences</taxon>
        <taxon>metagenomes</taxon>
        <taxon>organismal metagenomes</taxon>
    </lineage>
</organism>
<accession>A0A6C0CEN2</accession>
<proteinExistence type="predicted"/>
<dbReference type="EMBL" id="MN739392">
    <property type="protein sequence ID" value="QHT02310.1"/>
    <property type="molecule type" value="Genomic_DNA"/>
</dbReference>
<dbReference type="AlphaFoldDB" id="A0A6C0CEN2"/>
<reference evidence="1" key="1">
    <citation type="journal article" date="2020" name="Nature">
        <title>Giant virus diversity and host interactions through global metagenomics.</title>
        <authorList>
            <person name="Schulz F."/>
            <person name="Roux S."/>
            <person name="Paez-Espino D."/>
            <person name="Jungbluth S."/>
            <person name="Walsh D.A."/>
            <person name="Denef V.J."/>
            <person name="McMahon K.D."/>
            <person name="Konstantinidis K.T."/>
            <person name="Eloe-Fadrosh E.A."/>
            <person name="Kyrpides N.C."/>
            <person name="Woyke T."/>
        </authorList>
    </citation>
    <scope>NUCLEOTIDE SEQUENCE</scope>
    <source>
        <strain evidence="1">GVMAG-M-3300020565-3</strain>
    </source>
</reference>
<protein>
    <recommendedName>
        <fullName evidence="2">SGNH hydrolase-type esterase domain-containing protein</fullName>
    </recommendedName>
</protein>
<sequence>MTYFLYYNYINMIYIYGDSHANYCFKNLPITHIKYHENSITMFRIGRDNLIVKFNKEDIAAAAAAAAAAATIVFTYGEIDCRCHIHRQKGLGRDEDAIICELVSNYINTIKNNTEGLDANIFIVAVIPPTKQSDYELLNGQITHEYPFLGSDADRVRYTSKTNRLLELSSVKYGYTFFNPYNYYTRADGTLKYELSDNTVHLGDNKHFLDMFMGAMKGLKDISHIE</sequence>
<name>A0A6C0CEN2_9ZZZZ</name>
<evidence type="ECO:0000313" key="1">
    <source>
        <dbReference type="EMBL" id="QHT02310.1"/>
    </source>
</evidence>
<evidence type="ECO:0008006" key="2">
    <source>
        <dbReference type="Google" id="ProtNLM"/>
    </source>
</evidence>